<reference evidence="1 2" key="1">
    <citation type="submission" date="2014-02" db="EMBL/GenBank/DDBJ databases">
        <title>Single nucleus genome sequencing reveals high similarity among nuclei of an endomycorrhizal fungus.</title>
        <authorList>
            <person name="Lin K."/>
            <person name="Geurts R."/>
            <person name="Zhang Z."/>
            <person name="Limpens E."/>
            <person name="Saunders D.G."/>
            <person name="Mu D."/>
            <person name="Pang E."/>
            <person name="Cao H."/>
            <person name="Cha H."/>
            <person name="Lin T."/>
            <person name="Zhou Q."/>
            <person name="Shang Y."/>
            <person name="Li Y."/>
            <person name="Ivanov S."/>
            <person name="Sharma T."/>
            <person name="Velzen R.V."/>
            <person name="Ruijter N.D."/>
            <person name="Aanen D.K."/>
            <person name="Win J."/>
            <person name="Kamoun S."/>
            <person name="Bisseling T."/>
            <person name="Huang S."/>
        </authorList>
    </citation>
    <scope>NUCLEOTIDE SEQUENCE [LARGE SCALE GENOMIC DNA]</scope>
    <source>
        <strain evidence="2">DAOM197198w</strain>
    </source>
</reference>
<name>A0A015LGJ2_RHIIW</name>
<comment type="caution">
    <text evidence="1">The sequence shown here is derived from an EMBL/GenBank/DDBJ whole genome shotgun (WGS) entry which is preliminary data.</text>
</comment>
<accession>A0A015LGJ2</accession>
<dbReference type="InterPro" id="IPR012337">
    <property type="entry name" value="RNaseH-like_sf"/>
</dbReference>
<gene>
    <name evidence="1" type="ORF">RirG_012060</name>
</gene>
<organism evidence="1 2">
    <name type="scientific">Rhizophagus irregularis (strain DAOM 197198w)</name>
    <name type="common">Glomus intraradices</name>
    <dbReference type="NCBI Taxonomy" id="1432141"/>
    <lineage>
        <taxon>Eukaryota</taxon>
        <taxon>Fungi</taxon>
        <taxon>Fungi incertae sedis</taxon>
        <taxon>Mucoromycota</taxon>
        <taxon>Glomeromycotina</taxon>
        <taxon>Glomeromycetes</taxon>
        <taxon>Glomerales</taxon>
        <taxon>Glomeraceae</taxon>
        <taxon>Rhizophagus</taxon>
    </lineage>
</organism>
<dbReference type="HOGENOM" id="CLU_3107645_0_0_1"/>
<proteinExistence type="predicted"/>
<dbReference type="Proteomes" id="UP000022910">
    <property type="component" value="Unassembled WGS sequence"/>
</dbReference>
<evidence type="ECO:0000313" key="1">
    <source>
        <dbReference type="EMBL" id="EXX78779.1"/>
    </source>
</evidence>
<evidence type="ECO:0000313" key="2">
    <source>
        <dbReference type="Proteomes" id="UP000022910"/>
    </source>
</evidence>
<dbReference type="SUPFAM" id="SSF53098">
    <property type="entry name" value="Ribonuclease H-like"/>
    <property type="match status" value="1"/>
</dbReference>
<protein>
    <submittedName>
        <fullName evidence="1">Uncharacterized protein</fullName>
    </submittedName>
</protein>
<sequence>MDRNLNVELIKVPAHGDDTYNIQADSLAKDAHSSLQPTTLNILLCSMLVDF</sequence>
<dbReference type="AlphaFoldDB" id="A0A015LGJ2"/>
<keyword evidence="2" id="KW-1185">Reference proteome</keyword>
<dbReference type="EMBL" id="JEMT01008358">
    <property type="protein sequence ID" value="EXX78779.1"/>
    <property type="molecule type" value="Genomic_DNA"/>
</dbReference>